<evidence type="ECO:0000259" key="10">
    <source>
        <dbReference type="Pfam" id="PF23797"/>
    </source>
</evidence>
<dbReference type="SUPFAM" id="SSF50978">
    <property type="entry name" value="WD40 repeat-like"/>
    <property type="match status" value="1"/>
</dbReference>
<dbReference type="Pfam" id="PF04762">
    <property type="entry name" value="Beta-prop_ELP1_1st"/>
    <property type="match status" value="1"/>
</dbReference>
<dbReference type="InterPro" id="IPR056164">
    <property type="entry name" value="Beta-prop_ELP1_1st"/>
</dbReference>
<evidence type="ECO:0000256" key="1">
    <source>
        <dbReference type="ARBA" id="ARBA00004496"/>
    </source>
</evidence>
<evidence type="ECO:0000256" key="3">
    <source>
        <dbReference type="ARBA" id="ARBA00006086"/>
    </source>
</evidence>
<organism evidence="11 12">
    <name type="scientific">Ranitomeya imitator</name>
    <name type="common">mimic poison frog</name>
    <dbReference type="NCBI Taxonomy" id="111125"/>
    <lineage>
        <taxon>Eukaryota</taxon>
        <taxon>Metazoa</taxon>
        <taxon>Chordata</taxon>
        <taxon>Craniata</taxon>
        <taxon>Vertebrata</taxon>
        <taxon>Euteleostomi</taxon>
        <taxon>Amphibia</taxon>
        <taxon>Batrachia</taxon>
        <taxon>Anura</taxon>
        <taxon>Neobatrachia</taxon>
        <taxon>Hyloidea</taxon>
        <taxon>Dendrobatidae</taxon>
        <taxon>Dendrobatinae</taxon>
        <taxon>Ranitomeya</taxon>
    </lineage>
</organism>
<evidence type="ECO:0000256" key="8">
    <source>
        <dbReference type="SAM" id="MobiDB-lite"/>
    </source>
</evidence>
<evidence type="ECO:0000256" key="2">
    <source>
        <dbReference type="ARBA" id="ARBA00005043"/>
    </source>
</evidence>
<dbReference type="InterPro" id="IPR056165">
    <property type="entry name" value="Beta-prop_ELP1_2nd"/>
</dbReference>
<comment type="similarity">
    <text evidence="3">Belongs to the ELP1/IKA1 family.</text>
</comment>
<evidence type="ECO:0000256" key="7">
    <source>
        <dbReference type="ARBA" id="ARBA00032958"/>
    </source>
</evidence>
<dbReference type="InterPro" id="IPR036322">
    <property type="entry name" value="WD40_repeat_dom_sf"/>
</dbReference>
<comment type="caution">
    <text evidence="11">The sequence shown here is derived from an EMBL/GenBank/DDBJ whole genome shotgun (WGS) entry which is preliminary data.</text>
</comment>
<keyword evidence="6" id="KW-0677">Repeat</keyword>
<sequence>MGFTRDRSLRYKRQQAVKKIRFNVPSRQSRYSRCPSGPMDISESICFSSFDSSSNSNQEDKGGPSKYNPDCPILAKETMVFPAQSHAHLGSVDSPRGSGSSLPGALQPPSCEGSTVDSLEFERQLLKLRGFSDKRSEPVQIPQIPLWNINLVLEALTGHPFEPLDSAHIKCISLKTALLVALVSARRYKTCTRHAKTNDVVLKPSGSLIASTQSKPNKHDVVFFEKNGLLHGEFTLPFGKGDVQVKELLWNSDSTVLAAWLQDIEKDGSKPNNYVQLWVVGNYHWYLKQSLHFGSEENRRVVSVAWDPEISYRLHVVCCGWQYLCYDWTWCTDRSGGQGSGGQTDVAVIDGDKVLVTSFGQSVVPPPMCTFHMHFPHGVNEVSFHPDPDKSSDFAVLDADNSLYICRYGIEIVKDCNVKAVPGSGHKLNTKMPVLEKQYSTYYIHYVK</sequence>
<dbReference type="Proteomes" id="UP001176940">
    <property type="component" value="Unassembled WGS sequence"/>
</dbReference>
<evidence type="ECO:0000256" key="6">
    <source>
        <dbReference type="ARBA" id="ARBA00022737"/>
    </source>
</evidence>
<dbReference type="PANTHER" id="PTHR12747">
    <property type="entry name" value="ELONGATOR COMPLEX PROTEIN 1"/>
    <property type="match status" value="1"/>
</dbReference>
<dbReference type="Pfam" id="PF23797">
    <property type="entry name" value="Beta-prop_ELP1_2nd"/>
    <property type="match status" value="1"/>
</dbReference>
<comment type="subcellular location">
    <subcellularLocation>
        <location evidence="1">Cytoplasm</location>
    </subcellularLocation>
</comment>
<keyword evidence="4" id="KW-0963">Cytoplasm</keyword>
<feature type="domain" description="ELP1 N-terminal second beta-propeller" evidence="10">
    <location>
        <begin position="348"/>
        <end position="439"/>
    </location>
</feature>
<evidence type="ECO:0000259" key="9">
    <source>
        <dbReference type="Pfam" id="PF04762"/>
    </source>
</evidence>
<keyword evidence="5" id="KW-0819">tRNA processing</keyword>
<gene>
    <name evidence="11" type="ORF">RIMI_LOCUS9138821</name>
</gene>
<evidence type="ECO:0000256" key="5">
    <source>
        <dbReference type="ARBA" id="ARBA00022694"/>
    </source>
</evidence>
<name>A0ABN9LKW7_9NEOB</name>
<reference evidence="11" key="1">
    <citation type="submission" date="2023-07" db="EMBL/GenBank/DDBJ databases">
        <authorList>
            <person name="Stuckert A."/>
        </authorList>
    </citation>
    <scope>NUCLEOTIDE SEQUENCE</scope>
</reference>
<proteinExistence type="inferred from homology"/>
<dbReference type="InterPro" id="IPR006849">
    <property type="entry name" value="Elp1"/>
</dbReference>
<dbReference type="PANTHER" id="PTHR12747:SF0">
    <property type="entry name" value="ELONGATOR COMPLEX PROTEIN 1"/>
    <property type="match status" value="1"/>
</dbReference>
<comment type="pathway">
    <text evidence="2">tRNA modification; 5-methoxycarbonylmethyl-2-thiouridine-tRNA biosynthesis.</text>
</comment>
<keyword evidence="12" id="KW-1185">Reference proteome</keyword>
<dbReference type="EMBL" id="CAUEEQ010018722">
    <property type="protein sequence ID" value="CAJ0941111.1"/>
    <property type="molecule type" value="Genomic_DNA"/>
</dbReference>
<evidence type="ECO:0000256" key="4">
    <source>
        <dbReference type="ARBA" id="ARBA00022490"/>
    </source>
</evidence>
<evidence type="ECO:0000313" key="12">
    <source>
        <dbReference type="Proteomes" id="UP001176940"/>
    </source>
</evidence>
<protein>
    <recommendedName>
        <fullName evidence="7">IkappaB kinase complex-associated protein</fullName>
    </recommendedName>
</protein>
<feature type="domain" description="ELP1 first N-terminal beta-propeller" evidence="9">
    <location>
        <begin position="198"/>
        <end position="309"/>
    </location>
</feature>
<evidence type="ECO:0000313" key="11">
    <source>
        <dbReference type="EMBL" id="CAJ0941111.1"/>
    </source>
</evidence>
<feature type="region of interest" description="Disordered" evidence="8">
    <location>
        <begin position="88"/>
        <end position="114"/>
    </location>
</feature>
<accession>A0ABN9LKW7</accession>